<dbReference type="InterPro" id="IPR004960">
    <property type="entry name" value="LipA_acyltrans"/>
</dbReference>
<dbReference type="Proteomes" id="UP000190198">
    <property type="component" value="Unassembled WGS sequence"/>
</dbReference>
<comment type="subcellular location">
    <subcellularLocation>
        <location evidence="1">Cell inner membrane</location>
    </subcellularLocation>
</comment>
<accession>A0A1T2LC44</accession>
<name>A0A1T2LC44_9GAMM</name>
<dbReference type="GO" id="GO:0016746">
    <property type="term" value="F:acyltransferase activity"/>
    <property type="evidence" value="ECO:0007669"/>
    <property type="project" value="UniProtKB-KW"/>
</dbReference>
<dbReference type="GO" id="GO:0009247">
    <property type="term" value="P:glycolipid biosynthetic process"/>
    <property type="evidence" value="ECO:0007669"/>
    <property type="project" value="UniProtKB-ARBA"/>
</dbReference>
<evidence type="ECO:0000313" key="8">
    <source>
        <dbReference type="Proteomes" id="UP000190198"/>
    </source>
</evidence>
<reference evidence="7 8" key="1">
    <citation type="submission" date="2016-11" db="EMBL/GenBank/DDBJ databases">
        <title>Mixed transmission modes and dynamic genome evolution in an obligate animal-bacterial symbiosis.</title>
        <authorList>
            <person name="Russell S.L."/>
            <person name="Corbett-Detig R.B."/>
            <person name="Cavanaugh C.M."/>
        </authorList>
    </citation>
    <scope>NUCLEOTIDE SEQUENCE [LARGE SCALE GENOMIC DNA]</scope>
    <source>
        <strain evidence="7">Sp-SM6</strain>
    </source>
</reference>
<dbReference type="GO" id="GO:0005886">
    <property type="term" value="C:plasma membrane"/>
    <property type="evidence" value="ECO:0007669"/>
    <property type="project" value="UniProtKB-SubCell"/>
</dbReference>
<evidence type="ECO:0000313" key="7">
    <source>
        <dbReference type="EMBL" id="OOZ42650.1"/>
    </source>
</evidence>
<evidence type="ECO:0000256" key="1">
    <source>
        <dbReference type="ARBA" id="ARBA00004533"/>
    </source>
</evidence>
<organism evidence="7 8">
    <name type="scientific">Solemya elarraichensis gill symbiont</name>
    <dbReference type="NCBI Taxonomy" id="1918949"/>
    <lineage>
        <taxon>Bacteria</taxon>
        <taxon>Pseudomonadati</taxon>
        <taxon>Pseudomonadota</taxon>
        <taxon>Gammaproteobacteria</taxon>
        <taxon>sulfur-oxidizing symbionts</taxon>
    </lineage>
</organism>
<keyword evidence="4" id="KW-0808">Transferase</keyword>
<dbReference type="EMBL" id="MPRK01000021">
    <property type="protein sequence ID" value="OOZ42650.1"/>
    <property type="molecule type" value="Genomic_DNA"/>
</dbReference>
<keyword evidence="6" id="KW-0012">Acyltransferase</keyword>
<evidence type="ECO:0000256" key="3">
    <source>
        <dbReference type="ARBA" id="ARBA00022519"/>
    </source>
</evidence>
<evidence type="ECO:0000256" key="4">
    <source>
        <dbReference type="ARBA" id="ARBA00022679"/>
    </source>
</evidence>
<keyword evidence="3" id="KW-0997">Cell inner membrane</keyword>
<evidence type="ECO:0008006" key="9">
    <source>
        <dbReference type="Google" id="ProtNLM"/>
    </source>
</evidence>
<dbReference type="PANTHER" id="PTHR30606:SF10">
    <property type="entry name" value="PHOSPHATIDYLINOSITOL MANNOSIDE ACYLTRANSFERASE"/>
    <property type="match status" value="1"/>
</dbReference>
<dbReference type="OrthoDB" id="9803456at2"/>
<evidence type="ECO:0000256" key="5">
    <source>
        <dbReference type="ARBA" id="ARBA00023136"/>
    </source>
</evidence>
<evidence type="ECO:0000256" key="2">
    <source>
        <dbReference type="ARBA" id="ARBA00022475"/>
    </source>
</evidence>
<comment type="caution">
    <text evidence="7">The sequence shown here is derived from an EMBL/GenBank/DDBJ whole genome shotgun (WGS) entry which is preliminary data.</text>
</comment>
<dbReference type="Pfam" id="PF03279">
    <property type="entry name" value="Lip_A_acyltrans"/>
    <property type="match status" value="1"/>
</dbReference>
<keyword evidence="2" id="KW-1003">Cell membrane</keyword>
<keyword evidence="8" id="KW-1185">Reference proteome</keyword>
<dbReference type="PANTHER" id="PTHR30606">
    <property type="entry name" value="LIPID A BIOSYNTHESIS LAUROYL ACYLTRANSFERASE"/>
    <property type="match status" value="1"/>
</dbReference>
<dbReference type="PIRSF" id="PIRSF026649">
    <property type="entry name" value="MsbB"/>
    <property type="match status" value="1"/>
</dbReference>
<dbReference type="CDD" id="cd07984">
    <property type="entry name" value="LPLAT_LABLAT-like"/>
    <property type="match status" value="1"/>
</dbReference>
<keyword evidence="5" id="KW-0472">Membrane</keyword>
<proteinExistence type="predicted"/>
<evidence type="ECO:0000256" key="6">
    <source>
        <dbReference type="ARBA" id="ARBA00023315"/>
    </source>
</evidence>
<gene>
    <name evidence="7" type="ORF">BOW52_02210</name>
</gene>
<dbReference type="AlphaFoldDB" id="A0A1T2LC44"/>
<sequence length="301" mass="33437">MLRQLLTLYSHVSLRTAQKIGSLLGLSAWYLQTDERRIAQINLTHCFPEMDPAERTRLAKRSLQESGKLLAEVPLVWLQPASRLSDRVYAEEGMEEIRRIKQSGKGLVLIVPHMGNWEIALSQATKVINMTVLYRPPRQRWLEEVMTLGRQATGAKTAPTNASGIKQLLAALKNGEGVAILPDQAPKKIGGSAAVFAPFFGQPAYTMTLAARLAAKTGAEVRAVHVERLPAGKGFQISLYPVDDAIYGKSTEKSVQAINAAVELCVRKCPEQYQWSYKRFQVQPDGKRSIYSRNKKPKPAN</sequence>
<protein>
    <recommendedName>
        <fullName evidence="9">Lipid A biosynthesis acyltransferase</fullName>
    </recommendedName>
</protein>